<dbReference type="EMBL" id="LJAM02000974">
    <property type="protein sequence ID" value="RAP64399.1"/>
    <property type="molecule type" value="Genomic_DNA"/>
</dbReference>
<keyword evidence="7" id="KW-1185">Reference proteome</keyword>
<comment type="function">
    <text evidence="1">Required for the transposition of the insertion element.</text>
</comment>
<dbReference type="GO" id="GO:0006313">
    <property type="term" value="P:DNA transposition"/>
    <property type="evidence" value="ECO:0007669"/>
    <property type="project" value="InterPro"/>
</dbReference>
<feature type="non-terminal residue" evidence="6">
    <location>
        <position position="1"/>
    </location>
</feature>
<dbReference type="GO" id="GO:0003677">
    <property type="term" value="F:DNA binding"/>
    <property type="evidence" value="ECO:0007669"/>
    <property type="project" value="UniProtKB-KW"/>
</dbReference>
<evidence type="ECO:0000256" key="2">
    <source>
        <dbReference type="ARBA" id="ARBA00010961"/>
    </source>
</evidence>
<evidence type="ECO:0000256" key="5">
    <source>
        <dbReference type="ARBA" id="ARBA00023172"/>
    </source>
</evidence>
<dbReference type="AlphaFoldDB" id="A0A328TAA3"/>
<evidence type="ECO:0000256" key="3">
    <source>
        <dbReference type="ARBA" id="ARBA00022578"/>
    </source>
</evidence>
<organism evidence="6 7">
    <name type="scientific">Candidatus Erwinia dacicola</name>
    <dbReference type="NCBI Taxonomy" id="252393"/>
    <lineage>
        <taxon>Bacteria</taxon>
        <taxon>Pseudomonadati</taxon>
        <taxon>Pseudomonadota</taxon>
        <taxon>Gammaproteobacteria</taxon>
        <taxon>Enterobacterales</taxon>
        <taxon>Erwiniaceae</taxon>
        <taxon>Erwinia</taxon>
    </lineage>
</organism>
<protein>
    <submittedName>
        <fullName evidence="6">Transposase, Mutator family protein</fullName>
    </submittedName>
</protein>
<comment type="caution">
    <text evidence="6">The sequence shown here is derived from an EMBL/GenBank/DDBJ whole genome shotgun (WGS) entry which is preliminary data.</text>
</comment>
<name>A0A328TAA3_9GAMM</name>
<sequence>DLNEARYVYLWADGIYGNVREDSRLCLLVVIGVTEHGRKELIAVKDGYRKSEASW</sequence>
<dbReference type="Proteomes" id="UP000244334">
    <property type="component" value="Unassembled WGS sequence"/>
</dbReference>
<keyword evidence="4" id="KW-0238">DNA-binding</keyword>
<evidence type="ECO:0000313" key="6">
    <source>
        <dbReference type="EMBL" id="RAP64399.1"/>
    </source>
</evidence>
<evidence type="ECO:0000313" key="7">
    <source>
        <dbReference type="Proteomes" id="UP000244334"/>
    </source>
</evidence>
<proteinExistence type="inferred from homology"/>
<keyword evidence="5" id="KW-0233">DNA recombination</keyword>
<evidence type="ECO:0000256" key="1">
    <source>
        <dbReference type="ARBA" id="ARBA00002190"/>
    </source>
</evidence>
<gene>
    <name evidence="6" type="ORF">ACZ87_04032</name>
</gene>
<reference evidence="6" key="1">
    <citation type="submission" date="2018-04" db="EMBL/GenBank/DDBJ databases">
        <title>Genomes of the Obligate Erwinia dacicola and Facultative Enterobacter sp. OLF Endosymbionts of the Olive Fruit fly, Bactrocera oleae.</title>
        <authorList>
            <person name="Estes A.M."/>
            <person name="Hearn D.J."/>
            <person name="Agarwal S."/>
            <person name="Pierson E.A."/>
            <person name="Dunning-Hotopp J.C."/>
        </authorList>
    </citation>
    <scope>NUCLEOTIDE SEQUENCE [LARGE SCALE GENOMIC DNA]</scope>
    <source>
        <strain evidence="6">Oroville</strain>
    </source>
</reference>
<evidence type="ECO:0000256" key="4">
    <source>
        <dbReference type="ARBA" id="ARBA00023125"/>
    </source>
</evidence>
<accession>A0A328TAA3</accession>
<dbReference type="InterPro" id="IPR001207">
    <property type="entry name" value="Transposase_mutator"/>
</dbReference>
<comment type="similarity">
    <text evidence="2">Belongs to the transposase mutator family.</text>
</comment>
<dbReference type="Pfam" id="PF00872">
    <property type="entry name" value="Transposase_mut"/>
    <property type="match status" value="1"/>
</dbReference>
<dbReference type="GO" id="GO:0004803">
    <property type="term" value="F:transposase activity"/>
    <property type="evidence" value="ECO:0007669"/>
    <property type="project" value="InterPro"/>
</dbReference>
<keyword evidence="3" id="KW-0815">Transposition</keyword>